<name>B6H7D7_PENRW</name>
<accession>B6H7D7</accession>
<dbReference type="EMBL" id="AM920431">
    <property type="protein sequence ID" value="CAP93386.1"/>
    <property type="molecule type" value="Genomic_DNA"/>
</dbReference>
<evidence type="ECO:0000256" key="1">
    <source>
        <dbReference type="SAM" id="SignalP"/>
    </source>
</evidence>
<proteinExistence type="predicted"/>
<evidence type="ECO:0000313" key="3">
    <source>
        <dbReference type="Proteomes" id="UP000000724"/>
    </source>
</evidence>
<feature type="signal peptide" evidence="1">
    <location>
        <begin position="1"/>
        <end position="19"/>
    </location>
</feature>
<protein>
    <submittedName>
        <fullName evidence="2">Uncharacterized protein</fullName>
    </submittedName>
</protein>
<keyword evidence="1" id="KW-0732">Signal</keyword>
<dbReference type="VEuPathDB" id="FungiDB:PCH_Pc16g07160"/>
<organism evidence="2 3">
    <name type="scientific">Penicillium rubens (strain ATCC 28089 / DSM 1075 / NRRL 1951 / Wisconsin 54-1255)</name>
    <name type="common">Penicillium chrysogenum</name>
    <dbReference type="NCBI Taxonomy" id="500485"/>
    <lineage>
        <taxon>Eukaryota</taxon>
        <taxon>Fungi</taxon>
        <taxon>Dikarya</taxon>
        <taxon>Ascomycota</taxon>
        <taxon>Pezizomycotina</taxon>
        <taxon>Eurotiomycetes</taxon>
        <taxon>Eurotiomycetidae</taxon>
        <taxon>Eurotiales</taxon>
        <taxon>Aspergillaceae</taxon>
        <taxon>Penicillium</taxon>
        <taxon>Penicillium chrysogenum species complex</taxon>
    </lineage>
</organism>
<feature type="chain" id="PRO_5002845470" evidence="1">
    <location>
        <begin position="20"/>
        <end position="152"/>
    </location>
</feature>
<gene>
    <name evidence="2" type="ORF">Pc16g07160</name>
    <name evidence="2" type="ORF">PCH_Pc16g07160</name>
</gene>
<keyword evidence="3" id="KW-1185">Reference proteome</keyword>
<dbReference type="AlphaFoldDB" id="B6H7D7"/>
<sequence length="152" mass="16539">MTFSIFLLLASVYIRAALGSSLTVIDYDRQYVIWSDDDYSYTGYSSSFSLFDRDDCSDLSMIIYGIRKEYSKLDAGCLLDNGFKVSSLYITSDLSLPSLSAALSESARSISESSLSVSELSSLSESTPSISVSSLSSTLALLSEIPSYTNSR</sequence>
<dbReference type="Proteomes" id="UP000000724">
    <property type="component" value="Contig Pc00c16"/>
</dbReference>
<evidence type="ECO:0000313" key="2">
    <source>
        <dbReference type="EMBL" id="CAP93386.1"/>
    </source>
</evidence>
<dbReference type="OrthoDB" id="4288742at2759"/>
<dbReference type="HOGENOM" id="CLU_1722964_0_0_1"/>
<reference evidence="2 3" key="1">
    <citation type="journal article" date="2008" name="Nat. Biotechnol.">
        <title>Genome sequencing and analysis of the filamentous fungus Penicillium chrysogenum.</title>
        <authorList>
            <person name="van den Berg M.A."/>
            <person name="Albang R."/>
            <person name="Albermann K."/>
            <person name="Badger J.H."/>
            <person name="Daran J.-M."/>
            <person name="Driessen A.J.M."/>
            <person name="Garcia-Estrada C."/>
            <person name="Fedorova N.D."/>
            <person name="Harris D.M."/>
            <person name="Heijne W.H.M."/>
            <person name="Joardar V.S."/>
            <person name="Kiel J.A.K.W."/>
            <person name="Kovalchuk A."/>
            <person name="Martin J.F."/>
            <person name="Nierman W.C."/>
            <person name="Nijland J.G."/>
            <person name="Pronk J.T."/>
            <person name="Roubos J.A."/>
            <person name="van der Klei I.J."/>
            <person name="van Peij N.N.M.E."/>
            <person name="Veenhuis M."/>
            <person name="von Doehren H."/>
            <person name="Wagner C."/>
            <person name="Wortman J.R."/>
            <person name="Bovenberg R.A.L."/>
        </authorList>
    </citation>
    <scope>NUCLEOTIDE SEQUENCE [LARGE SCALE GENOMIC DNA]</scope>
    <source>
        <strain evidence="3">ATCC 28089 / DSM 1075 / NRRL 1951 / Wisconsin 54-1255</strain>
    </source>
</reference>